<comment type="similarity">
    <text evidence="2">Belongs to the 5'-nucleotidase family.</text>
</comment>
<organism evidence="6 7">
    <name type="scientific">Streptomyces oryzae</name>
    <dbReference type="NCBI Taxonomy" id="1434886"/>
    <lineage>
        <taxon>Bacteria</taxon>
        <taxon>Bacillati</taxon>
        <taxon>Actinomycetota</taxon>
        <taxon>Actinomycetes</taxon>
        <taxon>Kitasatosporales</taxon>
        <taxon>Streptomycetaceae</taxon>
        <taxon>Streptomyces</taxon>
    </lineage>
</organism>
<dbReference type="Gene3D" id="3.60.21.10">
    <property type="match status" value="1"/>
</dbReference>
<dbReference type="InterPro" id="IPR006179">
    <property type="entry name" value="5_nucleotidase/apyrase"/>
</dbReference>
<dbReference type="SUPFAM" id="SSF55816">
    <property type="entry name" value="5'-nucleotidase (syn. UDP-sugar hydrolase), C-terminal domain"/>
    <property type="match status" value="1"/>
</dbReference>
<sequence>MLGTERSPGRFDLTRWWDFPPPGQIRTCERHPVQRALRSARRRLALAGASTVLLLVPALSAAADGSSGSGDSGTTPVQLLAVNDLHGNLDAVPGPAGAVHRKGSGGELEQVQAGGVSRLATLLDRAREKAKGAESLTVAAGDMIGGSPLLSAAFHDEPTVDALETLGLDVTAVGNHEFDEGPAELHRMATGGCHPKDGCADPDRPYDGTDFPYLAANVLPRTAEKGGKAGKGRKDGKAGKTRKAAAARKPILPPYWIKKLPGGERIGFIGLTTKDTPSVVSASMTNDLVFEDEVETIDRYADELDRKGVKAVVALVHEGARPPGKTYDATCGKDGAGDRLDGPIQGIAEKASPKVDLFVTGHSHEPYMCTVKDPAGQPRLVTQSASFGRTFTDLRFDIDRRTGDLVRSSARADGHIVTTDTPKQPKVDRVIEKWRARSAQMANEPVGHISDDIPGRGAPDPETPLGDLITDAQVAATREAGAELALLNWGGVRSDLTYRASGKEGDGVVTYGEAFQVQPFDNPLVTMTLSGKQLLAVLRQQFSGANEGYPQVLQISDELRFDVDMSRTGADRLLADTVRVNGEPVDESRTYKVTVNDFLSQGGNGFSVLKEGTDRKSVTRDLDAFTGYLKGHSSPDKPIAPPKADRITWR</sequence>
<feature type="domain" description="Calcineurin-like phosphoesterase" evidence="4">
    <location>
        <begin position="79"/>
        <end position="366"/>
    </location>
</feature>
<keyword evidence="2" id="KW-0547">Nucleotide-binding</keyword>
<evidence type="ECO:0000259" key="4">
    <source>
        <dbReference type="Pfam" id="PF00149"/>
    </source>
</evidence>
<dbReference type="PANTHER" id="PTHR11575">
    <property type="entry name" value="5'-NUCLEOTIDASE-RELATED"/>
    <property type="match status" value="1"/>
</dbReference>
<proteinExistence type="inferred from homology"/>
<dbReference type="InterPro" id="IPR029052">
    <property type="entry name" value="Metallo-depent_PP-like"/>
</dbReference>
<evidence type="ECO:0000313" key="6">
    <source>
        <dbReference type="EMBL" id="MBO8192489.1"/>
    </source>
</evidence>
<name>A0ABS3XB14_9ACTN</name>
<dbReference type="PRINTS" id="PR01607">
    <property type="entry name" value="APYRASEFAMLY"/>
</dbReference>
<reference evidence="6 7" key="1">
    <citation type="submission" date="2020-11" db="EMBL/GenBank/DDBJ databases">
        <title>Streptomyces spirodelae sp. nov., isolated from duckweed.</title>
        <authorList>
            <person name="Saimee Y."/>
            <person name="Duangmal K."/>
        </authorList>
    </citation>
    <scope>NUCLEOTIDE SEQUENCE [LARGE SCALE GENOMIC DNA]</scope>
    <source>
        <strain evidence="6 7">S16-07</strain>
    </source>
</reference>
<gene>
    <name evidence="6" type="ORF">ITI46_12555</name>
</gene>
<evidence type="ECO:0000256" key="2">
    <source>
        <dbReference type="RuleBase" id="RU362119"/>
    </source>
</evidence>
<dbReference type="InterPro" id="IPR036907">
    <property type="entry name" value="5'-Nucleotdase_C_sf"/>
</dbReference>
<dbReference type="Pfam" id="PF02872">
    <property type="entry name" value="5_nucleotid_C"/>
    <property type="match status" value="1"/>
</dbReference>
<dbReference type="Gene3D" id="3.90.780.10">
    <property type="entry name" value="5'-Nucleotidase, C-terminal domain"/>
    <property type="match status" value="1"/>
</dbReference>
<dbReference type="PANTHER" id="PTHR11575:SF24">
    <property type="entry name" value="5'-NUCLEOTIDASE"/>
    <property type="match status" value="1"/>
</dbReference>
<evidence type="ECO:0000256" key="1">
    <source>
        <dbReference type="ARBA" id="ARBA00022729"/>
    </source>
</evidence>
<feature type="region of interest" description="Disordered" evidence="3">
    <location>
        <begin position="224"/>
        <end position="244"/>
    </location>
</feature>
<feature type="domain" description="5'-Nucleotidase C-terminal" evidence="5">
    <location>
        <begin position="446"/>
        <end position="611"/>
    </location>
</feature>
<keyword evidence="2" id="KW-0378">Hydrolase</keyword>
<accession>A0ABS3XB14</accession>
<dbReference type="InterPro" id="IPR004843">
    <property type="entry name" value="Calcineurin-like_PHP"/>
</dbReference>
<feature type="compositionally biased region" description="Basic and acidic residues" evidence="3">
    <location>
        <begin position="224"/>
        <end position="238"/>
    </location>
</feature>
<dbReference type="EMBL" id="JADKMA010000051">
    <property type="protein sequence ID" value="MBO8192489.1"/>
    <property type="molecule type" value="Genomic_DNA"/>
</dbReference>
<dbReference type="InterPro" id="IPR008334">
    <property type="entry name" value="5'-Nucleotdase_C"/>
</dbReference>
<comment type="caution">
    <text evidence="6">The sequence shown here is derived from an EMBL/GenBank/DDBJ whole genome shotgun (WGS) entry which is preliminary data.</text>
</comment>
<evidence type="ECO:0000256" key="3">
    <source>
        <dbReference type="SAM" id="MobiDB-lite"/>
    </source>
</evidence>
<feature type="region of interest" description="Disordered" evidence="3">
    <location>
        <begin position="630"/>
        <end position="650"/>
    </location>
</feature>
<dbReference type="SUPFAM" id="SSF56300">
    <property type="entry name" value="Metallo-dependent phosphatases"/>
    <property type="match status" value="1"/>
</dbReference>
<evidence type="ECO:0000259" key="5">
    <source>
        <dbReference type="Pfam" id="PF02872"/>
    </source>
</evidence>
<protein>
    <submittedName>
        <fullName evidence="6">Bifunctional metallophosphatase/5'-nucleotidase</fullName>
    </submittedName>
</protein>
<dbReference type="Proteomes" id="UP001519064">
    <property type="component" value="Unassembled WGS sequence"/>
</dbReference>
<keyword evidence="7" id="KW-1185">Reference proteome</keyword>
<dbReference type="Pfam" id="PF00149">
    <property type="entry name" value="Metallophos"/>
    <property type="match status" value="1"/>
</dbReference>
<evidence type="ECO:0000313" key="7">
    <source>
        <dbReference type="Proteomes" id="UP001519064"/>
    </source>
</evidence>
<keyword evidence="1" id="KW-0732">Signal</keyword>